<dbReference type="PROSITE" id="PS00798">
    <property type="entry name" value="ALDOKETO_REDUCTASE_1"/>
    <property type="match status" value="1"/>
</dbReference>
<keyword evidence="3" id="KW-0560">Oxidoreductase</keyword>
<feature type="active site" description="Proton donor" evidence="4">
    <location>
        <position position="50"/>
    </location>
</feature>
<organism evidence="8 9">
    <name type="scientific">Candidatus Thalassospirochaeta sargassi</name>
    <dbReference type="NCBI Taxonomy" id="3119039"/>
    <lineage>
        <taxon>Bacteria</taxon>
        <taxon>Pseudomonadati</taxon>
        <taxon>Spirochaetota</taxon>
        <taxon>Spirochaetia</taxon>
        <taxon>Spirochaetales</taxon>
        <taxon>Spirochaetaceae</taxon>
        <taxon>Candidatus Thalassospirochaeta</taxon>
    </lineage>
</organism>
<dbReference type="Proteomes" id="UP001221217">
    <property type="component" value="Unassembled WGS sequence"/>
</dbReference>
<feature type="site" description="Lowers pKa of active site Tyr" evidence="6">
    <location>
        <position position="75"/>
    </location>
</feature>
<dbReference type="InterPro" id="IPR018170">
    <property type="entry name" value="Aldo/ket_reductase_CS"/>
</dbReference>
<evidence type="ECO:0000256" key="5">
    <source>
        <dbReference type="PIRSR" id="PIRSR000097-2"/>
    </source>
</evidence>
<dbReference type="InterPro" id="IPR023210">
    <property type="entry name" value="NADP_OxRdtase_dom"/>
</dbReference>
<evidence type="ECO:0000256" key="3">
    <source>
        <dbReference type="ARBA" id="ARBA00023002"/>
    </source>
</evidence>
<dbReference type="PROSITE" id="PS00062">
    <property type="entry name" value="ALDOKETO_REDUCTASE_2"/>
    <property type="match status" value="1"/>
</dbReference>
<dbReference type="SUPFAM" id="SSF51430">
    <property type="entry name" value="NAD(P)-linked oxidoreductase"/>
    <property type="match status" value="1"/>
</dbReference>
<comment type="caution">
    <text evidence="8">The sequence shown here is derived from an EMBL/GenBank/DDBJ whole genome shotgun (WGS) entry which is preliminary data.</text>
</comment>
<dbReference type="AlphaFoldDB" id="A0AAJ1IF67"/>
<evidence type="ECO:0000313" key="9">
    <source>
        <dbReference type="Proteomes" id="UP001221217"/>
    </source>
</evidence>
<dbReference type="FunFam" id="3.20.20.100:FF:000015">
    <property type="entry name" value="Oxidoreductase, aldo/keto reductase family"/>
    <property type="match status" value="1"/>
</dbReference>
<evidence type="ECO:0000256" key="2">
    <source>
        <dbReference type="ARBA" id="ARBA00022857"/>
    </source>
</evidence>
<feature type="binding site" evidence="5">
    <location>
        <position position="110"/>
    </location>
    <ligand>
        <name>substrate</name>
    </ligand>
</feature>
<proteinExistence type="inferred from homology"/>
<evidence type="ECO:0000256" key="1">
    <source>
        <dbReference type="ARBA" id="ARBA00007905"/>
    </source>
</evidence>
<accession>A0AAJ1IF67</accession>
<dbReference type="GO" id="GO:0016616">
    <property type="term" value="F:oxidoreductase activity, acting on the CH-OH group of donors, NAD or NADP as acceptor"/>
    <property type="evidence" value="ECO:0007669"/>
    <property type="project" value="UniProtKB-ARBA"/>
</dbReference>
<dbReference type="InterPro" id="IPR036812">
    <property type="entry name" value="NAD(P)_OxRdtase_dom_sf"/>
</dbReference>
<feature type="domain" description="NADP-dependent oxidoreductase" evidence="7">
    <location>
        <begin position="16"/>
        <end position="259"/>
    </location>
</feature>
<evidence type="ECO:0000256" key="6">
    <source>
        <dbReference type="PIRSR" id="PIRSR000097-3"/>
    </source>
</evidence>
<sequence length="273" mass="31236">MKTDVTLYNGNLMPAVGLGTFRIEDNDLAAETVKTALDVGYRHIDTAYIYGNEEGVGRGIKESSVAREEIFLTTKIWNEDLRAGSARIKEACKEALKRLDTDYVDLLLVHWPTGDYKEYWKAFEEMQNEGLTRNIGVSNFTMRMLDDLLPVCEIKPVINQVELHPMLTQKPLLKYCDKREIALTAWSGFMVGELLKNGQILKLAEKYGKSAAQIILRWNYQNGVINIPKSVHRERMEENINIFDFSIDSDDLTIIDSFDQNKRSGPNPENFDF</sequence>
<dbReference type="Gene3D" id="3.20.20.100">
    <property type="entry name" value="NADP-dependent oxidoreductase domain"/>
    <property type="match status" value="1"/>
</dbReference>
<comment type="similarity">
    <text evidence="1">Belongs to the aldo/keto reductase family.</text>
</comment>
<evidence type="ECO:0000256" key="4">
    <source>
        <dbReference type="PIRSR" id="PIRSR000097-1"/>
    </source>
</evidence>
<name>A0AAJ1IF67_9SPIO</name>
<evidence type="ECO:0000259" key="7">
    <source>
        <dbReference type="Pfam" id="PF00248"/>
    </source>
</evidence>
<dbReference type="PROSITE" id="PS00063">
    <property type="entry name" value="ALDOKETO_REDUCTASE_3"/>
    <property type="match status" value="1"/>
</dbReference>
<evidence type="ECO:0000313" key="8">
    <source>
        <dbReference type="EMBL" id="MDC7226275.1"/>
    </source>
</evidence>
<dbReference type="PIRSF" id="PIRSF000097">
    <property type="entry name" value="AKR"/>
    <property type="match status" value="1"/>
</dbReference>
<dbReference type="Pfam" id="PF00248">
    <property type="entry name" value="Aldo_ket_red"/>
    <property type="match status" value="1"/>
</dbReference>
<dbReference type="EMBL" id="JAQQAL010000011">
    <property type="protein sequence ID" value="MDC7226275.1"/>
    <property type="molecule type" value="Genomic_DNA"/>
</dbReference>
<dbReference type="InterPro" id="IPR020471">
    <property type="entry name" value="AKR"/>
</dbReference>
<gene>
    <name evidence="8" type="ORF">PQJ61_05885</name>
</gene>
<reference evidence="8 9" key="1">
    <citation type="submission" date="2022-12" db="EMBL/GenBank/DDBJ databases">
        <title>Metagenome assembled genome from gulf of manar.</title>
        <authorList>
            <person name="Kohli P."/>
            <person name="Pk S."/>
            <person name="Venkata Ramana C."/>
            <person name="Sasikala C."/>
        </authorList>
    </citation>
    <scope>NUCLEOTIDE SEQUENCE [LARGE SCALE GENOMIC DNA]</scope>
    <source>
        <strain evidence="8">JB008</strain>
    </source>
</reference>
<keyword evidence="2" id="KW-0521">NADP</keyword>
<protein>
    <submittedName>
        <fullName evidence="8">Aldo/keto reductase</fullName>
    </submittedName>
</protein>
<dbReference type="PANTHER" id="PTHR43827:SF3">
    <property type="entry name" value="NADP-DEPENDENT OXIDOREDUCTASE DOMAIN-CONTAINING PROTEIN"/>
    <property type="match status" value="1"/>
</dbReference>
<dbReference type="PRINTS" id="PR00069">
    <property type="entry name" value="ALDKETRDTASE"/>
</dbReference>
<dbReference type="PANTHER" id="PTHR43827">
    <property type="entry name" value="2,5-DIKETO-D-GLUCONIC ACID REDUCTASE"/>
    <property type="match status" value="1"/>
</dbReference>